<feature type="chain" id="PRO_5006861175" evidence="1">
    <location>
        <begin position="22"/>
        <end position="116"/>
    </location>
</feature>
<dbReference type="Proteomes" id="UP000059419">
    <property type="component" value="Plasmid pEM02"/>
</dbReference>
<evidence type="ECO:0000313" key="4">
    <source>
        <dbReference type="Proteomes" id="UP000059419"/>
    </source>
</evidence>
<gene>
    <name evidence="3" type="ORF">EM595_p1079</name>
</gene>
<dbReference type="RefSeq" id="WP_039389835.1">
    <property type="nucleotide sequence ID" value="NZ_JACSXD010000012.1"/>
</dbReference>
<dbReference type="EMBL" id="LN907829">
    <property type="protein sequence ID" value="CUU26325.1"/>
    <property type="molecule type" value="Genomic_DNA"/>
</dbReference>
<dbReference type="KEGG" id="ege:EM595_p1079"/>
<dbReference type="AlphaFoldDB" id="A0A0U5LB31"/>
<reference evidence="4" key="1">
    <citation type="submission" date="2015-11" db="EMBL/GenBank/DDBJ databases">
        <authorList>
            <person name="Blom J."/>
        </authorList>
    </citation>
    <scope>NUCLEOTIDE SEQUENCE [LARGE SCALE GENOMIC DNA]</scope>
    <source>
        <plasmid evidence="4">pEM02</plasmid>
    </source>
</reference>
<evidence type="ECO:0000256" key="1">
    <source>
        <dbReference type="SAM" id="SignalP"/>
    </source>
</evidence>
<dbReference type="OrthoDB" id="8603558at2"/>
<feature type="domain" description="DUF305" evidence="2">
    <location>
        <begin position="26"/>
        <end position="114"/>
    </location>
</feature>
<dbReference type="InterPro" id="IPR005183">
    <property type="entry name" value="DUF305_CopM-like"/>
</dbReference>
<dbReference type="PANTHER" id="PTHR36933:SF1">
    <property type="entry name" value="SLL0788 PROTEIN"/>
    <property type="match status" value="1"/>
</dbReference>
<dbReference type="Gene3D" id="1.20.1260.10">
    <property type="match status" value="1"/>
</dbReference>
<accession>A0A0U5LB31</accession>
<evidence type="ECO:0000259" key="2">
    <source>
        <dbReference type="Pfam" id="PF03713"/>
    </source>
</evidence>
<dbReference type="PANTHER" id="PTHR36933">
    <property type="entry name" value="SLL0788 PROTEIN"/>
    <property type="match status" value="1"/>
</dbReference>
<sequence>MKKTQFVFASLIFALPAAVIAQQPDSKMSQDMNMSPASKEYMSGMQKMHSGMMNAMKEQDADRAFARGMIEHHKGAIAMAETELKYGKDPEMKKMAEDIIKAQKGEIEHMETWLKK</sequence>
<proteinExistence type="predicted"/>
<organism evidence="3 4">
    <name type="scientific">Duffyella gerundensis</name>
    <dbReference type="NCBI Taxonomy" id="1619313"/>
    <lineage>
        <taxon>Bacteria</taxon>
        <taxon>Pseudomonadati</taxon>
        <taxon>Pseudomonadota</taxon>
        <taxon>Gammaproteobacteria</taxon>
        <taxon>Enterobacterales</taxon>
        <taxon>Erwiniaceae</taxon>
        <taxon>Duffyella</taxon>
    </lineage>
</organism>
<protein>
    <submittedName>
        <fullName evidence="3">Putative exported protein</fullName>
    </submittedName>
</protein>
<keyword evidence="4" id="KW-1185">Reference proteome</keyword>
<dbReference type="Pfam" id="PF03713">
    <property type="entry name" value="DUF305"/>
    <property type="match status" value="1"/>
</dbReference>
<name>A0A0U5LB31_9GAMM</name>
<feature type="signal peptide" evidence="1">
    <location>
        <begin position="1"/>
        <end position="21"/>
    </location>
</feature>
<dbReference type="PATRIC" id="fig|1619313.3.peg.4263"/>
<dbReference type="InterPro" id="IPR012347">
    <property type="entry name" value="Ferritin-like"/>
</dbReference>
<evidence type="ECO:0000313" key="3">
    <source>
        <dbReference type="EMBL" id="CUU26325.1"/>
    </source>
</evidence>
<keyword evidence="1" id="KW-0732">Signal</keyword>
<geneLocation type="plasmid" evidence="4">
    <name>pEM02</name>
</geneLocation>